<dbReference type="EMBL" id="JAANIU010009039">
    <property type="protein sequence ID" value="KAG1533831.1"/>
    <property type="molecule type" value="Genomic_DNA"/>
</dbReference>
<dbReference type="AlphaFoldDB" id="A0A9P7C3S6"/>
<reference evidence="2 3" key="1">
    <citation type="journal article" date="2020" name="Microb. Genom.">
        <title>Genetic diversity of clinical and environmental Mucorales isolates obtained from an investigation of mucormycosis cases among solid organ transplant recipients.</title>
        <authorList>
            <person name="Nguyen M.H."/>
            <person name="Kaul D."/>
            <person name="Muto C."/>
            <person name="Cheng S.J."/>
            <person name="Richter R.A."/>
            <person name="Bruno V.M."/>
            <person name="Liu G."/>
            <person name="Beyhan S."/>
            <person name="Sundermann A.J."/>
            <person name="Mounaud S."/>
            <person name="Pasculle A.W."/>
            <person name="Nierman W.C."/>
            <person name="Driscoll E."/>
            <person name="Cumbie R."/>
            <person name="Clancy C.J."/>
            <person name="Dupont C.L."/>
        </authorList>
    </citation>
    <scope>NUCLEOTIDE SEQUENCE [LARGE SCALE GENOMIC DNA]</scope>
    <source>
        <strain evidence="2 3">GL24</strain>
    </source>
</reference>
<evidence type="ECO:0000313" key="2">
    <source>
        <dbReference type="EMBL" id="KAG1533831.1"/>
    </source>
</evidence>
<proteinExistence type="predicted"/>
<feature type="region of interest" description="Disordered" evidence="1">
    <location>
        <begin position="1"/>
        <end position="24"/>
    </location>
</feature>
<sequence length="176" mass="18072">MSSAVANSSPGSETTWPPGLGVGGGFGQRQPRVLGVVRHQRAYPAGYREDAQAFTLGQLLPGVQRIPQVEEFFDGAGAHRAVLAEQGVIDRVVARQRGGVRGGGLRTGLGAAELGDDDRIAGVARRGQGAAQLVAVAAAFHVRHDDPRVGIAGQPFNAVGDVDGGLVAGADPVRQP</sequence>
<name>A0A9P7C3S6_9FUNG</name>
<evidence type="ECO:0000313" key="3">
    <source>
        <dbReference type="Proteomes" id="UP000740926"/>
    </source>
</evidence>
<comment type="caution">
    <text evidence="2">The sequence shown here is derived from an EMBL/GenBank/DDBJ whole genome shotgun (WGS) entry which is preliminary data.</text>
</comment>
<protein>
    <submittedName>
        <fullName evidence="2">Uncharacterized protein</fullName>
    </submittedName>
</protein>
<keyword evidence="3" id="KW-1185">Reference proteome</keyword>
<dbReference type="Proteomes" id="UP000740926">
    <property type="component" value="Unassembled WGS sequence"/>
</dbReference>
<gene>
    <name evidence="2" type="ORF">G6F50_015738</name>
</gene>
<accession>A0A9P7C3S6</accession>
<organism evidence="2 3">
    <name type="scientific">Rhizopus delemar</name>
    <dbReference type="NCBI Taxonomy" id="936053"/>
    <lineage>
        <taxon>Eukaryota</taxon>
        <taxon>Fungi</taxon>
        <taxon>Fungi incertae sedis</taxon>
        <taxon>Mucoromycota</taxon>
        <taxon>Mucoromycotina</taxon>
        <taxon>Mucoromycetes</taxon>
        <taxon>Mucorales</taxon>
        <taxon>Mucorineae</taxon>
        <taxon>Rhizopodaceae</taxon>
        <taxon>Rhizopus</taxon>
    </lineage>
</organism>
<feature type="compositionally biased region" description="Polar residues" evidence="1">
    <location>
        <begin position="1"/>
        <end position="15"/>
    </location>
</feature>
<evidence type="ECO:0000256" key="1">
    <source>
        <dbReference type="SAM" id="MobiDB-lite"/>
    </source>
</evidence>